<dbReference type="EC" id="6.2.1.13" evidence="1"/>
<evidence type="ECO:0000313" key="1">
    <source>
        <dbReference type="EMBL" id="ABY24138.1"/>
    </source>
</evidence>
<accession>A9WS09</accession>
<dbReference type="STRING" id="288705.RSal33209_2412"/>
<dbReference type="Pfam" id="PF13549">
    <property type="entry name" value="ATP-grasp_5"/>
    <property type="match status" value="1"/>
</dbReference>
<keyword evidence="2" id="KW-1185">Reference proteome</keyword>
<gene>
    <name evidence="1" type="ordered locus">RSal33209_2412</name>
</gene>
<dbReference type="GO" id="GO:0043758">
    <property type="term" value="F:acetate-CoA ligase (ADP-forming) activity"/>
    <property type="evidence" value="ECO:0007669"/>
    <property type="project" value="UniProtKB-EC"/>
</dbReference>
<sequence>MVRSPKASARLFGYQGLPPVQISALEELVARLAALKDQHPEVASIEFNPVLAGSETVTVLSVSVKLGNAAQRTDSARRAMNA</sequence>
<evidence type="ECO:0000313" key="2">
    <source>
        <dbReference type="Proteomes" id="UP000002007"/>
    </source>
</evidence>
<dbReference type="EMBL" id="CP000910">
    <property type="protein sequence ID" value="ABY24138.1"/>
    <property type="molecule type" value="Genomic_DNA"/>
</dbReference>
<protein>
    <submittedName>
        <fullName evidence="1">Acetyl-CoA synthetase</fullName>
        <ecNumber evidence="1">6.2.1.13</ecNumber>
    </submittedName>
</protein>
<dbReference type="KEGG" id="rsa:RSal33209_2412"/>
<proteinExistence type="predicted"/>
<dbReference type="Proteomes" id="UP000002007">
    <property type="component" value="Chromosome"/>
</dbReference>
<dbReference type="eggNOG" id="COG0045">
    <property type="taxonomic scope" value="Bacteria"/>
</dbReference>
<reference evidence="2" key="1">
    <citation type="journal article" date="2008" name="J. Bacteriol.">
        <title>Genome sequence of the fish pathogen Renibacterium salmoninarum suggests reductive evolution away from an environmental Arthrobacter ancestor.</title>
        <authorList>
            <person name="Wiens G.D."/>
            <person name="Rockey D.D."/>
            <person name="Wu Z."/>
            <person name="Chang J."/>
            <person name="Levy R."/>
            <person name="Crane S."/>
            <person name="Chen D.S."/>
            <person name="Capri G.R."/>
            <person name="Burnett J.R."/>
            <person name="Sudheesh P.S."/>
            <person name="Schipma M.J."/>
            <person name="Burd H."/>
            <person name="Bhattacharyya A."/>
            <person name="Rhodes L.D."/>
            <person name="Kaul R."/>
            <person name="Strom M.S."/>
        </authorList>
    </citation>
    <scope>NUCLEOTIDE SEQUENCE [LARGE SCALE GENOMIC DNA]</scope>
    <source>
        <strain evidence="2">ATCC 33209 / DSM 20767 / JCM 11484 / NBRC 15589 / NCIMB 2235</strain>
    </source>
</reference>
<organism evidence="1 2">
    <name type="scientific">Renibacterium salmoninarum (strain ATCC 33209 / DSM 20767 / JCM 11484 / NBRC 15589 / NCIMB 2235)</name>
    <dbReference type="NCBI Taxonomy" id="288705"/>
    <lineage>
        <taxon>Bacteria</taxon>
        <taxon>Bacillati</taxon>
        <taxon>Actinomycetota</taxon>
        <taxon>Actinomycetes</taxon>
        <taxon>Micrococcales</taxon>
        <taxon>Micrococcaceae</taxon>
        <taxon>Renibacterium</taxon>
    </lineage>
</organism>
<keyword evidence="1" id="KW-0436">Ligase</keyword>
<name>A9WS09_RENSM</name>
<dbReference type="HOGENOM" id="CLU_2555858_0_0_11"/>
<dbReference type="AlphaFoldDB" id="A9WS09"/>
<dbReference type="Gene3D" id="3.30.470.20">
    <property type="entry name" value="ATP-grasp fold, B domain"/>
    <property type="match status" value="1"/>
</dbReference>